<protein>
    <submittedName>
        <fullName evidence="1">Uncharacterized protein</fullName>
    </submittedName>
</protein>
<evidence type="ECO:0000313" key="1">
    <source>
        <dbReference type="EMBL" id="AIO34278.1"/>
    </source>
</evidence>
<dbReference type="AlphaFoldDB" id="A0AAN0VNQ6"/>
<dbReference type="Proteomes" id="UP000029413">
    <property type="component" value="Chromosome 1"/>
</dbReference>
<accession>A0AAN0VNQ6</accession>
<gene>
    <name evidence="1" type="ORF">DM39_1233</name>
</gene>
<dbReference type="EMBL" id="CP007783">
    <property type="protein sequence ID" value="AIO34278.1"/>
    <property type="molecule type" value="Genomic_DNA"/>
</dbReference>
<evidence type="ECO:0000313" key="2">
    <source>
        <dbReference type="Proteomes" id="UP000029413"/>
    </source>
</evidence>
<reference evidence="1 2" key="1">
    <citation type="submission" date="2014-05" db="EMBL/GenBank/DDBJ databases">
        <authorList>
            <person name="Bishop-Lilly K.A."/>
            <person name="Broomall S.M."/>
            <person name="Chain P.S."/>
            <person name="Chertkov O."/>
            <person name="Coyne S.R."/>
            <person name="Daligault H.E."/>
            <person name="Davenport K.W."/>
            <person name="Erkkila T."/>
            <person name="Frey K.G."/>
            <person name="Gibbons H.S."/>
            <person name="Gu W."/>
            <person name="Jaissle J."/>
            <person name="Johnson S.L."/>
            <person name="Koroleva G.I."/>
            <person name="Ladner J.T."/>
            <person name="Lo C.-C."/>
            <person name="Minogue T.D."/>
            <person name="Munk C."/>
            <person name="Palacios G.F."/>
            <person name="Redden C.L."/>
            <person name="Rosenzweig C.N."/>
            <person name="Scholz M.B."/>
            <person name="Teshima H."/>
            <person name="Xu Y."/>
        </authorList>
    </citation>
    <scope>NUCLEOTIDE SEQUENCE [LARGE SCALE GENOMIC DNA]</scope>
    <source>
        <strain evidence="1 2">DDS 22E-1</strain>
    </source>
</reference>
<name>A0AAN0VNQ6_9BURK</name>
<organism evidence="1 2">
    <name type="scientific">Burkholderia cenocepacia</name>
    <dbReference type="NCBI Taxonomy" id="95486"/>
    <lineage>
        <taxon>Bacteria</taxon>
        <taxon>Pseudomonadati</taxon>
        <taxon>Pseudomonadota</taxon>
        <taxon>Betaproteobacteria</taxon>
        <taxon>Burkholderiales</taxon>
        <taxon>Burkholderiaceae</taxon>
        <taxon>Burkholderia</taxon>
        <taxon>Burkholderia cepacia complex</taxon>
    </lineage>
</organism>
<keyword evidence="2" id="KW-1185">Reference proteome</keyword>
<proteinExistence type="predicted"/>
<sequence>MPAYDWAVNAVRPRAYLISAGFRSAAVPARGNPRDYGFDLARYFDDDRVEPVNFRAQRSPDS</sequence>
<dbReference type="KEGG" id="bcen:DM39_1233"/>